<dbReference type="InterPro" id="IPR029058">
    <property type="entry name" value="AB_hydrolase_fold"/>
</dbReference>
<reference evidence="2 3" key="1">
    <citation type="submission" date="2019-03" db="EMBL/GenBank/DDBJ databases">
        <authorList>
            <person name="He R.-H."/>
        </authorList>
    </citation>
    <scope>NUCLEOTIDE SEQUENCE [LARGE SCALE GENOMIC DNA]</scope>
    <source>
        <strain evidence="3">SH 714</strain>
    </source>
</reference>
<dbReference type="GO" id="GO:0016787">
    <property type="term" value="F:hydrolase activity"/>
    <property type="evidence" value="ECO:0007669"/>
    <property type="project" value="UniProtKB-KW"/>
</dbReference>
<name>A0A4Y8IT81_9BACI</name>
<dbReference type="PANTHER" id="PTHR45763">
    <property type="entry name" value="HYDROLASE, ALPHA/BETA FOLD FAMILY PROTEIN, EXPRESSED-RELATED"/>
    <property type="match status" value="1"/>
</dbReference>
<dbReference type="InterPro" id="IPR000073">
    <property type="entry name" value="AB_hydrolase_1"/>
</dbReference>
<comment type="caution">
    <text evidence="2">The sequence shown here is derived from an EMBL/GenBank/DDBJ whole genome shotgun (WGS) entry which is preliminary data.</text>
</comment>
<dbReference type="EMBL" id="SOPW01000001">
    <property type="protein sequence ID" value="TFB25012.1"/>
    <property type="molecule type" value="Genomic_DNA"/>
</dbReference>
<feature type="domain" description="AB hydrolase-1" evidence="1">
    <location>
        <begin position="27"/>
        <end position="278"/>
    </location>
</feature>
<gene>
    <name evidence="2" type="ORF">E3U55_01070</name>
</gene>
<organism evidence="2 3">
    <name type="scientific">Filobacillus milosensis</name>
    <dbReference type="NCBI Taxonomy" id="94137"/>
    <lineage>
        <taxon>Bacteria</taxon>
        <taxon>Bacillati</taxon>
        <taxon>Bacillota</taxon>
        <taxon>Bacilli</taxon>
        <taxon>Bacillales</taxon>
        <taxon>Bacillaceae</taxon>
        <taxon>Filobacillus</taxon>
    </lineage>
</organism>
<dbReference type="Proteomes" id="UP000297975">
    <property type="component" value="Unassembled WGS sequence"/>
</dbReference>
<keyword evidence="3" id="KW-1185">Reference proteome</keyword>
<protein>
    <submittedName>
        <fullName evidence="2">Alpha/beta hydrolase</fullName>
    </submittedName>
</protein>
<evidence type="ECO:0000259" key="1">
    <source>
        <dbReference type="Pfam" id="PF00561"/>
    </source>
</evidence>
<dbReference type="OrthoDB" id="9773293at2"/>
<proteinExistence type="predicted"/>
<dbReference type="Pfam" id="PF00561">
    <property type="entry name" value="Abhydrolase_1"/>
    <property type="match status" value="1"/>
</dbReference>
<evidence type="ECO:0000313" key="2">
    <source>
        <dbReference type="EMBL" id="TFB25012.1"/>
    </source>
</evidence>
<dbReference type="AlphaFoldDB" id="A0A4Y8IT81"/>
<evidence type="ECO:0000313" key="3">
    <source>
        <dbReference type="Proteomes" id="UP000297975"/>
    </source>
</evidence>
<keyword evidence="2" id="KW-0378">Hydrolase</keyword>
<sequence length="289" mass="32939">MSTQNSRFELKDGRILGFNQYGKEDGYPILLFHGTPNSRLMYQPDSNDLEQLNAKLIILERPGYGISDPQPQQTVSDWTHVVKEFINFYSINKFSVAGISGGAPYALACSYHFTNQVETCSIISGFAPININKELTNGMSSSNQIGFSLASKAPWLLKQILKPIAKKVRKNPEETFDKFMSSFAKNDQAIIKQPSVRNKFIKDMKQAYSQGINGHYEDLIRLVKPWGINLEEISVPVNIWQGEQDQNVPISMARYYDKTLPNSKLHLYEQEGHLLYIKKWNEILTKLVP</sequence>
<dbReference type="Gene3D" id="3.40.50.1820">
    <property type="entry name" value="alpha/beta hydrolase"/>
    <property type="match status" value="1"/>
</dbReference>
<accession>A0A4Y8IT81</accession>
<dbReference type="SUPFAM" id="SSF53474">
    <property type="entry name" value="alpha/beta-Hydrolases"/>
    <property type="match status" value="1"/>
</dbReference>
<dbReference type="RefSeq" id="WP_134338472.1">
    <property type="nucleotide sequence ID" value="NZ_SOPW01000001.1"/>
</dbReference>
<dbReference type="PANTHER" id="PTHR45763:SF46">
    <property type="entry name" value="AB HYDROLASE-1 DOMAIN-CONTAINING PROTEIN"/>
    <property type="match status" value="1"/>
</dbReference>